<reference evidence="3" key="1">
    <citation type="submission" date="2017-03" db="EMBL/GenBank/DDBJ databases">
        <authorList>
            <person name="Monnet C."/>
        </authorList>
    </citation>
    <scope>NUCLEOTIDE SEQUENCE [LARGE SCALE GENOMIC DNA]</scope>
    <source>
        <strain evidence="3">ATCC 49514</strain>
    </source>
</reference>
<proteinExistence type="predicted"/>
<protein>
    <submittedName>
        <fullName evidence="2">Uncharacterized protein</fullName>
    </submittedName>
</protein>
<evidence type="ECO:0000313" key="3">
    <source>
        <dbReference type="Proteomes" id="UP000234382"/>
    </source>
</evidence>
<feature type="compositionally biased region" description="Basic and acidic residues" evidence="1">
    <location>
        <begin position="36"/>
        <end position="48"/>
    </location>
</feature>
<gene>
    <name evidence="2" type="ORF">BI49514_00177</name>
</gene>
<dbReference type="Proteomes" id="UP000234382">
    <property type="component" value="Unassembled WGS sequence"/>
</dbReference>
<evidence type="ECO:0000256" key="1">
    <source>
        <dbReference type="SAM" id="MobiDB-lite"/>
    </source>
</evidence>
<name>A0A2H1HRK0_9MICO</name>
<feature type="region of interest" description="Disordered" evidence="1">
    <location>
        <begin position="1"/>
        <end position="50"/>
    </location>
</feature>
<dbReference type="EMBL" id="FXYX01000001">
    <property type="protein sequence ID" value="SMX65563.1"/>
    <property type="molecule type" value="Genomic_DNA"/>
</dbReference>
<sequence>MSSEERPTIPGRPGSRTPDFEEPTTPAAKVTRRISRRMDDQNPKRIDTHSGYSFSDERAIIRRRQLTEAVDFWNISVAGAWLHYVSLGGELTEYELDAYLHKAYFLAPYQHDILAEAVNELIDMLPPPPRAPLTDEPGL</sequence>
<dbReference type="AlphaFoldDB" id="A0A2H1HRK0"/>
<dbReference type="RefSeq" id="WP_115614087.1">
    <property type="nucleotide sequence ID" value="NZ_FXYX01000001.1"/>
</dbReference>
<evidence type="ECO:0000313" key="2">
    <source>
        <dbReference type="EMBL" id="SMX65563.1"/>
    </source>
</evidence>
<accession>A0A2H1HRK0</accession>
<organism evidence="2 3">
    <name type="scientific">Brevibacterium iodinum ATCC 49514</name>
    <dbReference type="NCBI Taxonomy" id="1255616"/>
    <lineage>
        <taxon>Bacteria</taxon>
        <taxon>Bacillati</taxon>
        <taxon>Actinomycetota</taxon>
        <taxon>Actinomycetes</taxon>
        <taxon>Micrococcales</taxon>
        <taxon>Brevibacteriaceae</taxon>
        <taxon>Brevibacterium</taxon>
    </lineage>
</organism>
<keyword evidence="3" id="KW-1185">Reference proteome</keyword>